<dbReference type="PANTHER" id="PTHR30535:SF7">
    <property type="entry name" value="IRON(III) DICITRATE-BINDING PROTEIN"/>
    <property type="match status" value="1"/>
</dbReference>
<dbReference type="SUPFAM" id="SSF53807">
    <property type="entry name" value="Helical backbone' metal receptor"/>
    <property type="match status" value="1"/>
</dbReference>
<evidence type="ECO:0000313" key="5">
    <source>
        <dbReference type="EMBL" id="EEX76374.1"/>
    </source>
</evidence>
<comment type="similarity">
    <text evidence="1">Belongs to the bacterial solute-binding protein 8 family.</text>
</comment>
<dbReference type="OrthoDB" id="89746at2"/>
<organism evidence="5 6">
    <name type="scientific">Selenomonas sputigena (strain ATCC 35185 / DSM 20758 / CCUG 44933 / VPI D19B-28)</name>
    <dbReference type="NCBI Taxonomy" id="546271"/>
    <lineage>
        <taxon>Bacteria</taxon>
        <taxon>Bacillati</taxon>
        <taxon>Bacillota</taxon>
        <taxon>Negativicutes</taxon>
        <taxon>Selenomonadales</taxon>
        <taxon>Selenomonadaceae</taxon>
        <taxon>Selenomonas</taxon>
    </lineage>
</organism>
<dbReference type="eggNOG" id="COG0614">
    <property type="taxonomic scope" value="Bacteria"/>
</dbReference>
<dbReference type="STRING" id="546271.Selsp_0488"/>
<dbReference type="HOGENOM" id="CLU_038034_7_0_9"/>
<feature type="signal peptide" evidence="2">
    <location>
        <begin position="1"/>
        <end position="24"/>
    </location>
</feature>
<dbReference type="InterPro" id="IPR050902">
    <property type="entry name" value="ABC_Transporter_SBP"/>
</dbReference>
<sequence length="339" mass="37841">MKVFYLLLICLVFLLTACSPIVKVQDENAQRLGTAEQADAAYTPVTIENINEKGDPIAQVYERPPERVVAVWQNSIETLLALGVGDRIVAGMGVPDAKYIRPEYRAAYEAIPYTSLEHLDVETILMMQPDLIVGWASTFSPKVLRSTTFWAGRGVHTYIAPASARMTKMKTIAQECEDIRNLGRIFGREDRAETLIGEMQHEISFVAEKTAHREKRPRALVIELMGKEIRTYGKDTLAGDMLRALGAEHLAADGTSLSMEEMIELNPDAIFLVVIENDYGNEDAILARLYENPALSSLVCVKERRIYTAPLYAVYSAGIRTYDGITIFAHGLYPEIYGE</sequence>
<protein>
    <submittedName>
        <fullName evidence="4">ABC-type transporter, periplasmic subunit</fullName>
    </submittedName>
    <submittedName>
        <fullName evidence="5">Periplasmic binding protein</fullName>
    </submittedName>
</protein>
<dbReference type="EMBL" id="CP002637">
    <property type="protein sequence ID" value="AEB99460.1"/>
    <property type="molecule type" value="Genomic_DNA"/>
</dbReference>
<evidence type="ECO:0000313" key="6">
    <source>
        <dbReference type="Proteomes" id="UP000003505"/>
    </source>
</evidence>
<dbReference type="InterPro" id="IPR002491">
    <property type="entry name" value="ABC_transptr_periplasmic_BD"/>
</dbReference>
<reference evidence="5 6" key="1">
    <citation type="submission" date="2009-09" db="EMBL/GenBank/DDBJ databases">
        <authorList>
            <person name="Weinstock G."/>
            <person name="Sodergren E."/>
            <person name="Clifton S."/>
            <person name="Fulton L."/>
            <person name="Fulton B."/>
            <person name="Courtney L."/>
            <person name="Fronick C."/>
            <person name="Harrison M."/>
            <person name="Strong C."/>
            <person name="Farmer C."/>
            <person name="Delahaunty K."/>
            <person name="Markovic C."/>
            <person name="Hall O."/>
            <person name="Minx P."/>
            <person name="Tomlinson C."/>
            <person name="Mitreva M."/>
            <person name="Nelson J."/>
            <person name="Hou S."/>
            <person name="Wollam A."/>
            <person name="Pepin K.H."/>
            <person name="Johnson M."/>
            <person name="Bhonagiri V."/>
            <person name="Nash W.E."/>
            <person name="Warren W."/>
            <person name="Chinwalla A."/>
            <person name="Mardis E.R."/>
            <person name="Wilson R.K."/>
        </authorList>
    </citation>
    <scope>NUCLEOTIDE SEQUENCE [LARGE SCALE GENOMIC DNA]</scope>
    <source>
        <strain evidence="5">ATCC 35185</strain>
        <strain evidence="6">ATCC 35185 / DSM 20758 / VPI D19B-28</strain>
    </source>
</reference>
<dbReference type="Pfam" id="PF01497">
    <property type="entry name" value="Peripla_BP_2"/>
    <property type="match status" value="1"/>
</dbReference>
<evidence type="ECO:0000259" key="3">
    <source>
        <dbReference type="PROSITE" id="PS50983"/>
    </source>
</evidence>
<keyword evidence="7" id="KW-1185">Reference proteome</keyword>
<dbReference type="Proteomes" id="UP000011124">
    <property type="component" value="Chromosome"/>
</dbReference>
<evidence type="ECO:0000313" key="4">
    <source>
        <dbReference type="EMBL" id="AEB99460.1"/>
    </source>
</evidence>
<dbReference type="KEGG" id="ssg:Selsp_0488"/>
<dbReference type="EMBL" id="ACKP02000049">
    <property type="protein sequence ID" value="EEX76374.1"/>
    <property type="molecule type" value="Genomic_DNA"/>
</dbReference>
<keyword evidence="2" id="KW-0732">Signal</keyword>
<dbReference type="RefSeq" id="WP_006193536.1">
    <property type="nucleotide sequence ID" value="NC_015437.1"/>
</dbReference>
<feature type="domain" description="Fe/B12 periplasmic-binding" evidence="3">
    <location>
        <begin position="67"/>
        <end position="339"/>
    </location>
</feature>
<evidence type="ECO:0000313" key="7">
    <source>
        <dbReference type="Proteomes" id="UP000011124"/>
    </source>
</evidence>
<accession>C9LXJ1</accession>
<name>C9LXJ1_SELS3</name>
<dbReference type="PROSITE" id="PS51257">
    <property type="entry name" value="PROKAR_LIPOPROTEIN"/>
    <property type="match status" value="1"/>
</dbReference>
<dbReference type="PANTHER" id="PTHR30535">
    <property type="entry name" value="VITAMIN B12-BINDING PROTEIN"/>
    <property type="match status" value="1"/>
</dbReference>
<evidence type="ECO:0000256" key="2">
    <source>
        <dbReference type="SAM" id="SignalP"/>
    </source>
</evidence>
<reference evidence="4 7" key="2">
    <citation type="submission" date="2011-04" db="EMBL/GenBank/DDBJ databases">
        <title>The complete genome of Selenomonas sputigena DSM 20758.</title>
        <authorList>
            <consortium name="US DOE Joint Genome Institute (JGI-PGF)"/>
            <person name="Lucas S."/>
            <person name="Copeland A."/>
            <person name="Lapidus A."/>
            <person name="Bruce D."/>
            <person name="Goodwin L."/>
            <person name="Pitluck S."/>
            <person name="Peters L."/>
            <person name="Kyrpides N."/>
            <person name="Mavromatis K."/>
            <person name="Ivanova N."/>
            <person name="Ovchinnikova G."/>
            <person name="Teshima H."/>
            <person name="Detter J.C."/>
            <person name="Tapia R."/>
            <person name="Han C."/>
            <person name="Land M."/>
            <person name="Hauser L."/>
            <person name="Markowitz V."/>
            <person name="Cheng J.-F."/>
            <person name="Hugenholtz P."/>
            <person name="Woyke T."/>
            <person name="Wu D."/>
            <person name="Gronow S."/>
            <person name="Wellnitz S."/>
            <person name="Schneider S."/>
            <person name="Klenk H.-P."/>
            <person name="Eisen J.A."/>
        </authorList>
    </citation>
    <scope>NUCLEOTIDE SEQUENCE [LARGE SCALE GENOMIC DNA]</scope>
    <source>
        <strain evidence="4">ATCC 35185</strain>
        <strain evidence="7">ATCC 35185 / DSM 20758 / VPI D19B-28</strain>
    </source>
</reference>
<proteinExistence type="inferred from homology"/>
<dbReference type="Gene3D" id="3.40.50.1980">
    <property type="entry name" value="Nitrogenase molybdenum iron protein domain"/>
    <property type="match status" value="2"/>
</dbReference>
<dbReference type="PROSITE" id="PS50983">
    <property type="entry name" value="FE_B12_PBP"/>
    <property type="match status" value="1"/>
</dbReference>
<feature type="chain" id="PRO_5038283527" evidence="2">
    <location>
        <begin position="25"/>
        <end position="339"/>
    </location>
</feature>
<gene>
    <name evidence="4" type="ordered locus">Selsp_0488</name>
    <name evidence="5" type="ORF">SELSPUOL_02199</name>
</gene>
<evidence type="ECO:0000256" key="1">
    <source>
        <dbReference type="ARBA" id="ARBA00008814"/>
    </source>
</evidence>
<dbReference type="Proteomes" id="UP000003505">
    <property type="component" value="Unassembled WGS sequence"/>
</dbReference>
<dbReference type="AlphaFoldDB" id="C9LXJ1"/>